<evidence type="ECO:0000256" key="5">
    <source>
        <dbReference type="ARBA" id="ARBA00023237"/>
    </source>
</evidence>
<dbReference type="InterPro" id="IPR012944">
    <property type="entry name" value="SusD_RagB_dom"/>
</dbReference>
<evidence type="ECO:0000256" key="1">
    <source>
        <dbReference type="ARBA" id="ARBA00004442"/>
    </source>
</evidence>
<evidence type="ECO:0000256" key="3">
    <source>
        <dbReference type="ARBA" id="ARBA00022729"/>
    </source>
</evidence>
<dbReference type="Proteomes" id="UP000190367">
    <property type="component" value="Unassembled WGS sequence"/>
</dbReference>
<dbReference type="AlphaFoldDB" id="A0A1T4TVR1"/>
<sequence>MNKRFIIYSCLIALLPSFACNKVLEVKTVSDITNASYWKSPGDVTGYLTGIYALLRGTVNGKNYFNTTYYMEDRSDAFIAGLEGGMSTAWQQNLNSANAPNWLNYYNIIYHCNLLLKNAPGINFPNSTDRDRAMAETYFIRAYSYFWLVRSWGDVPLMLEPVASSNQQQPARAAATEIMSQILKDIDAAIALFPEGAFVSKSRVSKPAAFTLKADALLWKTKVLKGSDADLQEALTALQQVENTPGLTLLDNFAAVFATNNRANAEIIFSVYFKKDERSDMYGSQLKPRDIFVQDAINKGDIAAARNGARSQYMPSPKFESMFTDAADKRKNVSFIKAIGPNNKLIGVFDNKFRGTKDTDWFYDADIVIYRFAEIFLLKAEALAALGRVPDAVAALNRTRLRAGIGNYTGPMDKTSVEKEILNERFRELWLEQKRWPDLLRFHYAGTINVYTEVPNLNGKKVPLYFPIPKTQIDLNPNLKQTAGYQ</sequence>
<dbReference type="Pfam" id="PF14322">
    <property type="entry name" value="SusD-like_3"/>
    <property type="match status" value="1"/>
</dbReference>
<keyword evidence="4" id="KW-0472">Membrane</keyword>
<evidence type="ECO:0000313" key="9">
    <source>
        <dbReference type="EMBL" id="SKA44530.1"/>
    </source>
</evidence>
<evidence type="ECO:0000256" key="4">
    <source>
        <dbReference type="ARBA" id="ARBA00023136"/>
    </source>
</evidence>
<dbReference type="GO" id="GO:0009279">
    <property type="term" value="C:cell outer membrane"/>
    <property type="evidence" value="ECO:0007669"/>
    <property type="project" value="UniProtKB-SubCell"/>
</dbReference>
<dbReference type="STRING" id="634771.SAMN04488128_106428"/>
<proteinExistence type="inferred from homology"/>
<name>A0A1T4TVR1_9BACT</name>
<dbReference type="RefSeq" id="WP_078672766.1">
    <property type="nucleotide sequence ID" value="NZ_FUWZ01000006.1"/>
</dbReference>
<evidence type="ECO:0000259" key="7">
    <source>
        <dbReference type="Pfam" id="PF07980"/>
    </source>
</evidence>
<gene>
    <name evidence="9" type="ORF">SAMN04488128_106428</name>
</gene>
<feature type="domain" description="SusD-like N-terminal" evidence="8">
    <location>
        <begin position="38"/>
        <end position="211"/>
    </location>
</feature>
<dbReference type="OrthoDB" id="5694214at2"/>
<keyword evidence="10" id="KW-1185">Reference proteome</keyword>
<feature type="domain" description="RagB/SusD" evidence="7">
    <location>
        <begin position="346"/>
        <end position="485"/>
    </location>
</feature>
<keyword evidence="3 6" id="KW-0732">Signal</keyword>
<protein>
    <submittedName>
        <fullName evidence="9">Starch-binding associating with outer membrane</fullName>
    </submittedName>
</protein>
<accession>A0A1T4TVR1</accession>
<reference evidence="10" key="1">
    <citation type="submission" date="2017-02" db="EMBL/GenBank/DDBJ databases">
        <authorList>
            <person name="Varghese N."/>
            <person name="Submissions S."/>
        </authorList>
    </citation>
    <scope>NUCLEOTIDE SEQUENCE [LARGE SCALE GENOMIC DNA]</scope>
    <source>
        <strain evidence="10">DSM 22224</strain>
    </source>
</reference>
<dbReference type="Pfam" id="PF07980">
    <property type="entry name" value="SusD_RagB"/>
    <property type="match status" value="1"/>
</dbReference>
<feature type="chain" id="PRO_5012910879" evidence="6">
    <location>
        <begin position="22"/>
        <end position="486"/>
    </location>
</feature>
<evidence type="ECO:0000256" key="2">
    <source>
        <dbReference type="ARBA" id="ARBA00006275"/>
    </source>
</evidence>
<organism evidence="9 10">
    <name type="scientific">Chitinophaga eiseniae</name>
    <dbReference type="NCBI Taxonomy" id="634771"/>
    <lineage>
        <taxon>Bacteria</taxon>
        <taxon>Pseudomonadati</taxon>
        <taxon>Bacteroidota</taxon>
        <taxon>Chitinophagia</taxon>
        <taxon>Chitinophagales</taxon>
        <taxon>Chitinophagaceae</taxon>
        <taxon>Chitinophaga</taxon>
    </lineage>
</organism>
<comment type="similarity">
    <text evidence="2">Belongs to the SusD family.</text>
</comment>
<dbReference type="CDD" id="cd08977">
    <property type="entry name" value="SusD"/>
    <property type="match status" value="1"/>
</dbReference>
<dbReference type="SUPFAM" id="SSF48452">
    <property type="entry name" value="TPR-like"/>
    <property type="match status" value="1"/>
</dbReference>
<dbReference type="InterPro" id="IPR011990">
    <property type="entry name" value="TPR-like_helical_dom_sf"/>
</dbReference>
<evidence type="ECO:0000313" key="10">
    <source>
        <dbReference type="Proteomes" id="UP000190367"/>
    </source>
</evidence>
<feature type="signal peptide" evidence="6">
    <location>
        <begin position="1"/>
        <end position="21"/>
    </location>
</feature>
<dbReference type="InterPro" id="IPR033985">
    <property type="entry name" value="SusD-like_N"/>
</dbReference>
<evidence type="ECO:0000259" key="8">
    <source>
        <dbReference type="Pfam" id="PF14322"/>
    </source>
</evidence>
<keyword evidence="5" id="KW-0998">Cell outer membrane</keyword>
<dbReference type="EMBL" id="FUWZ01000006">
    <property type="protein sequence ID" value="SKA44530.1"/>
    <property type="molecule type" value="Genomic_DNA"/>
</dbReference>
<comment type="subcellular location">
    <subcellularLocation>
        <location evidence="1">Cell outer membrane</location>
    </subcellularLocation>
</comment>
<evidence type="ECO:0000256" key="6">
    <source>
        <dbReference type="SAM" id="SignalP"/>
    </source>
</evidence>
<dbReference type="Gene3D" id="1.25.40.390">
    <property type="match status" value="1"/>
</dbReference>